<evidence type="ECO:0000313" key="2">
    <source>
        <dbReference type="EMBL" id="KJF41836.1"/>
    </source>
</evidence>
<dbReference type="OrthoDB" id="1116771at2"/>
<dbReference type="STRING" id="1544798.LH29_23140"/>
<name>A0A0D8J5P3_9BACT</name>
<keyword evidence="1" id="KW-0175">Coiled coil</keyword>
<feature type="coiled-coil region" evidence="1">
    <location>
        <begin position="154"/>
        <end position="181"/>
    </location>
</feature>
<proteinExistence type="predicted"/>
<dbReference type="Proteomes" id="UP000032544">
    <property type="component" value="Unassembled WGS sequence"/>
</dbReference>
<gene>
    <name evidence="2" type="ORF">LH29_23140</name>
</gene>
<protein>
    <submittedName>
        <fullName evidence="2">Uncharacterized protein</fullName>
    </submittedName>
</protein>
<evidence type="ECO:0000256" key="1">
    <source>
        <dbReference type="SAM" id="Coils"/>
    </source>
</evidence>
<sequence>MNFIKSIPLTRLRNNDYFQFMADVKSLIAQATPAALNVEEESVDFDNSFTELDEAINVDRGSVLTEKVQDADHRRDTTWTALNERVKATLFSPIPEEVEAAKHIERVFNLYGNIRYLSLKEQTAAATNLNNDLKDRDMAVHCQTIGIMPWVLAHETENNTVNDLQNQRDSEKANNNAAKVKEVRLAFEGVYKALVNRINALVTLRMATPEIENFILEVNQKITNLEIQLAARQGQSASGEEESAEATVEE</sequence>
<dbReference type="Pfam" id="PF19775">
    <property type="entry name" value="DUF6261"/>
    <property type="match status" value="1"/>
</dbReference>
<organism evidence="2 3">
    <name type="scientific">Draconibacterium sediminis</name>
    <dbReference type="NCBI Taxonomy" id="1544798"/>
    <lineage>
        <taxon>Bacteria</taxon>
        <taxon>Pseudomonadati</taxon>
        <taxon>Bacteroidota</taxon>
        <taxon>Bacteroidia</taxon>
        <taxon>Marinilabiliales</taxon>
        <taxon>Prolixibacteraceae</taxon>
        <taxon>Draconibacterium</taxon>
    </lineage>
</organism>
<dbReference type="InterPro" id="IPR046228">
    <property type="entry name" value="DUF6261"/>
</dbReference>
<evidence type="ECO:0000313" key="3">
    <source>
        <dbReference type="Proteomes" id="UP000032544"/>
    </source>
</evidence>
<dbReference type="RefSeq" id="WP_045033507.1">
    <property type="nucleotide sequence ID" value="NZ_JRHC01000008.1"/>
</dbReference>
<keyword evidence="3" id="KW-1185">Reference proteome</keyword>
<comment type="caution">
    <text evidence="2">The sequence shown here is derived from an EMBL/GenBank/DDBJ whole genome shotgun (WGS) entry which is preliminary data.</text>
</comment>
<accession>A0A0D8J5P3</accession>
<dbReference type="EMBL" id="JRHC01000008">
    <property type="protein sequence ID" value="KJF41836.1"/>
    <property type="molecule type" value="Genomic_DNA"/>
</dbReference>
<dbReference type="AlphaFoldDB" id="A0A0D8J5P3"/>
<reference evidence="2 3" key="1">
    <citation type="submission" date="2014-09" db="EMBL/GenBank/DDBJ databases">
        <title>Draft Genome Sequence of Draconibacterium sp. JN14CK-3.</title>
        <authorList>
            <person name="Dong C."/>
            <person name="Lai Q."/>
            <person name="Shao Z."/>
        </authorList>
    </citation>
    <scope>NUCLEOTIDE SEQUENCE [LARGE SCALE GENOMIC DNA]</scope>
    <source>
        <strain evidence="2 3">JN14CK-3</strain>
    </source>
</reference>